<evidence type="ECO:0000313" key="2">
    <source>
        <dbReference type="EMBL" id="KAF2604367.1"/>
    </source>
</evidence>
<dbReference type="PANTHER" id="PTHR14379">
    <property type="entry name" value="LIMKAIN B LKAP"/>
    <property type="match status" value="1"/>
</dbReference>
<evidence type="ECO:0000259" key="1">
    <source>
        <dbReference type="PROSITE" id="PS00028"/>
    </source>
</evidence>
<dbReference type="CDD" id="cd10910">
    <property type="entry name" value="PIN_limkain_b1_N_like"/>
    <property type="match status" value="1"/>
</dbReference>
<dbReference type="GO" id="GO:0010468">
    <property type="term" value="P:regulation of gene expression"/>
    <property type="evidence" value="ECO:0007669"/>
    <property type="project" value="InterPro"/>
</dbReference>
<feature type="domain" description="C2H2-type" evidence="1">
    <location>
        <begin position="271"/>
        <end position="293"/>
    </location>
</feature>
<sequence>MMSKAAPEYANAKTAVWWEMHILTSCKASLPLESFFNTPVWRVGICIYMDLTLFRVRNPPPATLMLISDELEHTSPFLSADQQRSQAITSYDLRKCTASGDFASSFLCDACYFTDLSVTDFTRHLSSEEHKRRDLGYCGPVTITAMGNLEIAHPHVLQGLSSTGILVEHTRRVGTCIYRDLSLFKVRNPPPATLMLISDGLEHTSPFLSRGQQRRYYNLVRARTYTPPSMSCLYHTAEWLWQTLLARSQAITSYDLRKCTASGDSAWSFLCDACYFTYLSVTDFTRHLSSEEHKRREILTIKSSPHDEDGDEDD</sequence>
<proteinExistence type="predicted"/>
<accession>A0A8S9LEB1</accession>
<dbReference type="PANTHER" id="PTHR14379:SF84">
    <property type="entry name" value="NYN DOMAIN-CONTAINING PROTEIN"/>
    <property type="match status" value="1"/>
</dbReference>
<dbReference type="InterPro" id="IPR013087">
    <property type="entry name" value="Znf_C2H2_type"/>
</dbReference>
<dbReference type="AlphaFoldDB" id="A0A8S9LEB1"/>
<dbReference type="PROSITE" id="PS00028">
    <property type="entry name" value="ZINC_FINGER_C2H2_1"/>
    <property type="match status" value="1"/>
</dbReference>
<dbReference type="EMBL" id="QGKY02000094">
    <property type="protein sequence ID" value="KAF2604367.1"/>
    <property type="molecule type" value="Genomic_DNA"/>
</dbReference>
<name>A0A8S9LEB1_BRACR</name>
<gene>
    <name evidence="2" type="ORF">F2Q70_00028576</name>
</gene>
<comment type="caution">
    <text evidence="2">The sequence shown here is derived from an EMBL/GenBank/DDBJ whole genome shotgun (WGS) entry which is preliminary data.</text>
</comment>
<dbReference type="InterPro" id="IPR024768">
    <property type="entry name" value="Marf1"/>
</dbReference>
<reference evidence="2" key="1">
    <citation type="submission" date="2019-12" db="EMBL/GenBank/DDBJ databases">
        <title>Genome sequencing and annotation of Brassica cretica.</title>
        <authorList>
            <person name="Studholme D.J."/>
            <person name="Sarris P.F."/>
        </authorList>
    </citation>
    <scope>NUCLEOTIDE SEQUENCE</scope>
    <source>
        <strain evidence="2">PFS-102/07</strain>
        <tissue evidence="2">Leaf</tissue>
    </source>
</reference>
<protein>
    <recommendedName>
        <fullName evidence="1">C2H2-type domain-containing protein</fullName>
    </recommendedName>
</protein>
<organism evidence="2">
    <name type="scientific">Brassica cretica</name>
    <name type="common">Mustard</name>
    <dbReference type="NCBI Taxonomy" id="69181"/>
    <lineage>
        <taxon>Eukaryota</taxon>
        <taxon>Viridiplantae</taxon>
        <taxon>Streptophyta</taxon>
        <taxon>Embryophyta</taxon>
        <taxon>Tracheophyta</taxon>
        <taxon>Spermatophyta</taxon>
        <taxon>Magnoliopsida</taxon>
        <taxon>eudicotyledons</taxon>
        <taxon>Gunneridae</taxon>
        <taxon>Pentapetalae</taxon>
        <taxon>rosids</taxon>
        <taxon>malvids</taxon>
        <taxon>Brassicales</taxon>
        <taxon>Brassicaceae</taxon>
        <taxon>Brassiceae</taxon>
        <taxon>Brassica</taxon>
    </lineage>
</organism>
<dbReference type="GO" id="GO:0005777">
    <property type="term" value="C:peroxisome"/>
    <property type="evidence" value="ECO:0007669"/>
    <property type="project" value="InterPro"/>
</dbReference>